<organism evidence="3 4">
    <name type="scientific">Fusarium langsethiae</name>
    <dbReference type="NCBI Taxonomy" id="179993"/>
    <lineage>
        <taxon>Eukaryota</taxon>
        <taxon>Fungi</taxon>
        <taxon>Dikarya</taxon>
        <taxon>Ascomycota</taxon>
        <taxon>Pezizomycotina</taxon>
        <taxon>Sordariomycetes</taxon>
        <taxon>Hypocreomycetidae</taxon>
        <taxon>Hypocreales</taxon>
        <taxon>Nectriaceae</taxon>
        <taxon>Fusarium</taxon>
    </lineage>
</organism>
<dbReference type="Proteomes" id="UP000037904">
    <property type="component" value="Unassembled WGS sequence"/>
</dbReference>
<dbReference type="SUPFAM" id="SSF51197">
    <property type="entry name" value="Clavaminate synthase-like"/>
    <property type="match status" value="1"/>
</dbReference>
<gene>
    <name evidence="3" type="ORF">FLAG1_11229</name>
</gene>
<feature type="domain" description="TauD/TfdA-like" evidence="2">
    <location>
        <begin position="74"/>
        <end position="224"/>
    </location>
</feature>
<name>A0A0N0V526_FUSLA</name>
<dbReference type="InterPro" id="IPR042098">
    <property type="entry name" value="TauD-like_sf"/>
</dbReference>
<keyword evidence="1" id="KW-0560">Oxidoreductase</keyword>
<accession>A0A0N0V526</accession>
<dbReference type="InterPro" id="IPR003819">
    <property type="entry name" value="TauD/TfdA-like"/>
</dbReference>
<dbReference type="Pfam" id="PF02668">
    <property type="entry name" value="TauD"/>
    <property type="match status" value="1"/>
</dbReference>
<dbReference type="AlphaFoldDB" id="A0A0N0V526"/>
<keyword evidence="4" id="KW-1185">Reference proteome</keyword>
<dbReference type="EMBL" id="JXCE01000785">
    <property type="protein sequence ID" value="KPA36024.1"/>
    <property type="molecule type" value="Genomic_DNA"/>
</dbReference>
<evidence type="ECO:0000313" key="3">
    <source>
        <dbReference type="EMBL" id="KPA36024.1"/>
    </source>
</evidence>
<sequence length="248" mass="27989">MYRVEISSHSFQMMGIYHEDIGNFPQSIASSGAWEGRQFVDESEYVHHLTDIEAKEIRSALLNFKRLGLDGDAVCQENFPLPALSQKLYRISTDVHEGKGFGLIRGLNTLEFSTADLTIAYLGIQSYVANTRGRQDGKGNMLVHITSDNSTEFTRQHHRHSTSEISFHNEEAGDVISWLTRSTAASGGKCVLASAYTVYNILNKSYKDSLNILVQPIWVFVNQDVCPRPIFFCHNKRILINFGRVQLI</sequence>
<evidence type="ECO:0000313" key="4">
    <source>
        <dbReference type="Proteomes" id="UP000037904"/>
    </source>
</evidence>
<feature type="non-terminal residue" evidence="3">
    <location>
        <position position="248"/>
    </location>
</feature>
<comment type="caution">
    <text evidence="3">The sequence shown here is derived from an EMBL/GenBank/DDBJ whole genome shotgun (WGS) entry which is preliminary data.</text>
</comment>
<dbReference type="Gene3D" id="3.60.130.10">
    <property type="entry name" value="Clavaminate synthase-like"/>
    <property type="match status" value="1"/>
</dbReference>
<reference evidence="3 4" key="1">
    <citation type="submission" date="2015-04" db="EMBL/GenBank/DDBJ databases">
        <title>The draft genome sequence of Fusarium langsethiae, a T-2/HT-2 mycotoxin producer.</title>
        <authorList>
            <person name="Lysoe E."/>
            <person name="Divon H.H."/>
            <person name="Terzi V."/>
            <person name="Orru L."/>
            <person name="Lamontanara A."/>
            <person name="Kolseth A.-K."/>
            <person name="Frandsen R.J."/>
            <person name="Nielsen K."/>
            <person name="Thrane U."/>
        </authorList>
    </citation>
    <scope>NUCLEOTIDE SEQUENCE [LARGE SCALE GENOMIC DNA]</scope>
    <source>
        <strain evidence="3 4">Fl201059</strain>
    </source>
</reference>
<proteinExistence type="predicted"/>
<protein>
    <submittedName>
        <fullName evidence="3">Family oxidoreductase</fullName>
    </submittedName>
</protein>
<evidence type="ECO:0000256" key="1">
    <source>
        <dbReference type="ARBA" id="ARBA00023002"/>
    </source>
</evidence>
<evidence type="ECO:0000259" key="2">
    <source>
        <dbReference type="Pfam" id="PF02668"/>
    </source>
</evidence>
<dbReference type="GO" id="GO:0016491">
    <property type="term" value="F:oxidoreductase activity"/>
    <property type="evidence" value="ECO:0007669"/>
    <property type="project" value="UniProtKB-KW"/>
</dbReference>